<keyword evidence="1" id="KW-0812">Transmembrane</keyword>
<gene>
    <name evidence="2" type="ORF">M0R89_22765</name>
</gene>
<dbReference type="RefSeq" id="WP_248653221.1">
    <property type="nucleotide sequence ID" value="NZ_CP096663.1"/>
</dbReference>
<proteinExistence type="predicted"/>
<dbReference type="GeneID" id="72188086"/>
<feature type="transmembrane region" description="Helical" evidence="1">
    <location>
        <begin position="20"/>
        <end position="40"/>
    </location>
</feature>
<sequence length="100" mass="10994">MRATIKKRVFSEPDGRPVSLVYFGLALVLLSQYVYLAWILTSEDSSLFLLILGVGFTLQGIAESRPESQRQTAGVLRLTAILVYLCSLIATVFLPGFLLG</sequence>
<feature type="transmembrane region" description="Helical" evidence="1">
    <location>
        <begin position="74"/>
        <end position="98"/>
    </location>
</feature>
<keyword evidence="1" id="KW-0472">Membrane</keyword>
<organism evidence="2 3">
    <name type="scientific">Halorussus limi</name>
    <dbReference type="NCBI Taxonomy" id="2938695"/>
    <lineage>
        <taxon>Archaea</taxon>
        <taxon>Methanobacteriati</taxon>
        <taxon>Methanobacteriota</taxon>
        <taxon>Stenosarchaea group</taxon>
        <taxon>Halobacteria</taxon>
        <taxon>Halobacteriales</taxon>
        <taxon>Haladaptataceae</taxon>
        <taxon>Halorussus</taxon>
    </lineage>
</organism>
<keyword evidence="1" id="KW-1133">Transmembrane helix</keyword>
<dbReference type="EMBL" id="CP096663">
    <property type="protein sequence ID" value="UPV77197.1"/>
    <property type="molecule type" value="Genomic_DNA"/>
</dbReference>
<dbReference type="Proteomes" id="UP000830729">
    <property type="component" value="Plasmid unnamed4"/>
</dbReference>
<evidence type="ECO:0000313" key="3">
    <source>
        <dbReference type="Proteomes" id="UP000830729"/>
    </source>
</evidence>
<keyword evidence="2" id="KW-0614">Plasmid</keyword>
<accession>A0A8U0I1V6</accession>
<dbReference type="AlphaFoldDB" id="A0A8U0I1V6"/>
<dbReference type="KEGG" id="halx:M0R89_22765"/>
<protein>
    <submittedName>
        <fullName evidence="2">Uncharacterized protein</fullName>
    </submittedName>
</protein>
<geneLocation type="plasmid" evidence="2 3">
    <name>unnamed4</name>
</geneLocation>
<feature type="transmembrane region" description="Helical" evidence="1">
    <location>
        <begin position="46"/>
        <end position="62"/>
    </location>
</feature>
<evidence type="ECO:0000313" key="2">
    <source>
        <dbReference type="EMBL" id="UPV77197.1"/>
    </source>
</evidence>
<evidence type="ECO:0000256" key="1">
    <source>
        <dbReference type="SAM" id="Phobius"/>
    </source>
</evidence>
<dbReference type="Pfam" id="PF26041">
    <property type="entry name" value="DUF8011"/>
    <property type="match status" value="1"/>
</dbReference>
<name>A0A8U0I1V6_9EURY</name>
<dbReference type="InterPro" id="IPR058324">
    <property type="entry name" value="DUF8011"/>
</dbReference>
<reference evidence="2 3" key="1">
    <citation type="submission" date="2022-04" db="EMBL/GenBank/DDBJ databases">
        <title>Diverse halophilic archaea isolated from saline environments.</title>
        <authorList>
            <person name="Cui H.-L."/>
        </authorList>
    </citation>
    <scope>NUCLEOTIDE SEQUENCE [LARGE SCALE GENOMIC DNA]</scope>
    <source>
        <strain evidence="2 3">XZYJT49</strain>
        <plasmid evidence="2 3">unnamed4</plasmid>
    </source>
</reference>
<keyword evidence="3" id="KW-1185">Reference proteome</keyword>